<protein>
    <submittedName>
        <fullName evidence="1">Acetamidase/formamidase family protein</fullName>
    </submittedName>
</protein>
<reference evidence="1" key="1">
    <citation type="submission" date="2023-07" db="EMBL/GenBank/DDBJ databases">
        <title>Bifidobacterium aquikefiriaerophilum sp. nov. and Bifidobacterium eccum sp. nov., isolated from water kefir.</title>
        <authorList>
            <person name="Breselge S."/>
            <person name="Bellassi P."/>
            <person name="Barcenilla C."/>
            <person name="Alvarez-Ordonez A."/>
            <person name="Morelli L."/>
            <person name="Cotter P.D."/>
        </authorList>
    </citation>
    <scope>NUCLEOTIDE SEQUENCE</scope>
    <source>
        <strain evidence="1">WK041_4_12</strain>
    </source>
</reference>
<evidence type="ECO:0000313" key="1">
    <source>
        <dbReference type="EMBL" id="XDS45153.1"/>
    </source>
</evidence>
<gene>
    <name evidence="1" type="ORF">QN215_03275</name>
</gene>
<proteinExistence type="predicted"/>
<dbReference type="EMBL" id="CP129674">
    <property type="protein sequence ID" value="XDS45153.1"/>
    <property type="molecule type" value="Genomic_DNA"/>
</dbReference>
<dbReference type="Gene3D" id="2.60.120.580">
    <property type="entry name" value="Acetamidase/Formamidase-like domains"/>
    <property type="match status" value="2"/>
</dbReference>
<dbReference type="Gene3D" id="3.10.28.20">
    <property type="entry name" value="Acetamidase/Formamidase-like domains"/>
    <property type="match status" value="1"/>
</dbReference>
<name>A0AB39U826_9BIFI</name>
<organism evidence="1">
    <name type="scientific">Bifidobacterium aquikefiricola</name>
    <dbReference type="NCBI Taxonomy" id="3059038"/>
    <lineage>
        <taxon>Bacteria</taxon>
        <taxon>Bacillati</taxon>
        <taxon>Actinomycetota</taxon>
        <taxon>Actinomycetes</taxon>
        <taxon>Bifidobacteriales</taxon>
        <taxon>Bifidobacteriaceae</taxon>
        <taxon>Bifidobacterium</taxon>
    </lineage>
</organism>
<dbReference type="AlphaFoldDB" id="A0AB39U826"/>
<accession>A0AB39U826</accession>
<dbReference type="InterPro" id="IPR004304">
    <property type="entry name" value="FmdA_AmdA"/>
</dbReference>
<dbReference type="Pfam" id="PF03069">
    <property type="entry name" value="FmdA_AmdA"/>
    <property type="match status" value="1"/>
</dbReference>
<dbReference type="PANTHER" id="PTHR31891:SF1">
    <property type="entry name" value="FORMAMIDASE C869.04-RELATED"/>
    <property type="match status" value="1"/>
</dbReference>
<dbReference type="RefSeq" id="WP_369344690.1">
    <property type="nucleotide sequence ID" value="NZ_CP129674.1"/>
</dbReference>
<sequence>MQKFERTGTIFTITSSPESVLWGVLPSQRDEPLCTVDSGSIVTIDTLSHEGVLEDQGSDPIAFFGAQGIDADQVLPDAVNLVNNVPHIKGAGPHIVNRRIDIANAHAGDYLKVEVLQLTPRVPYGIISNRHGKGVLTRRFPQGKPTVSVFAQQITRNGAMWGVIDKTGPDALARYENRLKQSDPLDDAIVQADSIGEGGANATLPLANTSLSFAGGQRDSSDGQAERIAFPLAPFLGIMGVTPATDEHLSTVPPGDFGGNLDINLLVSGSTLYLPIQVEGAGFYVGDPHFVQGNGEVSLTALEASLHAQLKLTVIPRVTFKAHVGALEGPMIETPDYWVTTGRALTLDEALEHCVTETITALNHLYAMDDAHAYALASACIDFNISEAVDIVKGVHACIPKSLCPMQ</sequence>
<dbReference type="KEGG" id="baqk:QN215_03275"/>
<dbReference type="GO" id="GO:0016811">
    <property type="term" value="F:hydrolase activity, acting on carbon-nitrogen (but not peptide) bonds, in linear amides"/>
    <property type="evidence" value="ECO:0007669"/>
    <property type="project" value="InterPro"/>
</dbReference>
<dbReference type="SUPFAM" id="SSF141130">
    <property type="entry name" value="Acetamidase/Formamidase-like"/>
    <property type="match status" value="1"/>
</dbReference>
<dbReference type="PANTHER" id="PTHR31891">
    <property type="entry name" value="FORMAMIDASE C869.04-RELATED"/>
    <property type="match status" value="1"/>
</dbReference>